<dbReference type="Proteomes" id="UP000834106">
    <property type="component" value="Chromosome 5"/>
</dbReference>
<keyword evidence="3" id="KW-0812">Transmembrane</keyword>
<gene>
    <name evidence="4" type="ORF">FPE_LOCUS9212</name>
</gene>
<organism evidence="4 5">
    <name type="scientific">Fraxinus pennsylvanica</name>
    <dbReference type="NCBI Taxonomy" id="56036"/>
    <lineage>
        <taxon>Eukaryota</taxon>
        <taxon>Viridiplantae</taxon>
        <taxon>Streptophyta</taxon>
        <taxon>Embryophyta</taxon>
        <taxon>Tracheophyta</taxon>
        <taxon>Spermatophyta</taxon>
        <taxon>Magnoliopsida</taxon>
        <taxon>eudicotyledons</taxon>
        <taxon>Gunneridae</taxon>
        <taxon>Pentapetalae</taxon>
        <taxon>asterids</taxon>
        <taxon>lamiids</taxon>
        <taxon>Lamiales</taxon>
        <taxon>Oleaceae</taxon>
        <taxon>Oleeae</taxon>
        <taxon>Fraxinus</taxon>
    </lineage>
</organism>
<evidence type="ECO:0000313" key="5">
    <source>
        <dbReference type="Proteomes" id="UP000834106"/>
    </source>
</evidence>
<keyword evidence="5" id="KW-1185">Reference proteome</keyword>
<keyword evidence="3" id="KW-0472">Membrane</keyword>
<protein>
    <recommendedName>
        <fullName evidence="2">1,4-alpha-D-glucan glucanohydrolase</fullName>
    </recommendedName>
</protein>
<dbReference type="EMBL" id="OU503040">
    <property type="protein sequence ID" value="CAI9761782.1"/>
    <property type="molecule type" value="Genomic_DNA"/>
</dbReference>
<accession>A0AAD1Z799</accession>
<sequence>MLHGRGNKSSGDNFHAAPNVDHSQDFVRKDIKEWLHWLKEEIGYDGWRLDFVRGFWGGYVKDYLEASKPATVPPLVLYLKQQFVILAVVWFKKIKKKKKINCSAVQLLPLTWACIVEVKNLVET</sequence>
<reference evidence="4" key="1">
    <citation type="submission" date="2023-05" db="EMBL/GenBank/DDBJ databases">
        <authorList>
            <person name="Huff M."/>
        </authorList>
    </citation>
    <scope>NUCLEOTIDE SEQUENCE</scope>
</reference>
<dbReference type="AlphaFoldDB" id="A0AAD1Z799"/>
<comment type="similarity">
    <text evidence="1">Belongs to the glycosyl hydrolase 13 family.</text>
</comment>
<evidence type="ECO:0000256" key="2">
    <source>
        <dbReference type="ARBA" id="ARBA00030238"/>
    </source>
</evidence>
<evidence type="ECO:0000313" key="4">
    <source>
        <dbReference type="EMBL" id="CAI9761782.1"/>
    </source>
</evidence>
<proteinExistence type="inferred from homology"/>
<dbReference type="PANTHER" id="PTHR43447">
    <property type="entry name" value="ALPHA-AMYLASE"/>
    <property type="match status" value="1"/>
</dbReference>
<dbReference type="InterPro" id="IPR017853">
    <property type="entry name" value="GH"/>
</dbReference>
<feature type="transmembrane region" description="Helical" evidence="3">
    <location>
        <begin position="72"/>
        <end position="91"/>
    </location>
</feature>
<dbReference type="SUPFAM" id="SSF51445">
    <property type="entry name" value="(Trans)glycosidases"/>
    <property type="match status" value="1"/>
</dbReference>
<keyword evidence="3" id="KW-1133">Transmembrane helix</keyword>
<evidence type="ECO:0000256" key="1">
    <source>
        <dbReference type="ARBA" id="ARBA00008061"/>
    </source>
</evidence>
<evidence type="ECO:0000256" key="3">
    <source>
        <dbReference type="SAM" id="Phobius"/>
    </source>
</evidence>
<dbReference type="Gene3D" id="3.20.20.80">
    <property type="entry name" value="Glycosidases"/>
    <property type="match status" value="1"/>
</dbReference>
<name>A0AAD1Z799_9LAMI</name>